<sequence length="179" mass="19560">MVPWSWCNLFLFNLHNQPRPSTVAKDARNKPWRPLPSGRRTPMQATAVMLCMGATGGLGPWVLETVLSMFAWYKKLEDAPHPFTENLLHGLGFGCFLPGPFGAATGYSVLSGRGEAARWLAILAAAITTTVDTLSYSRLPGPRGRQGYWAQNGTHCNQGYRWWLTPALPSGLPCCVGIG</sequence>
<evidence type="ECO:0000313" key="1">
    <source>
        <dbReference type="EMBL" id="KAH6627452.1"/>
    </source>
</evidence>
<keyword evidence="2" id="KW-1185">Reference proteome</keyword>
<comment type="caution">
    <text evidence="1">The sequence shown here is derived from an EMBL/GenBank/DDBJ whole genome shotgun (WGS) entry which is preliminary data.</text>
</comment>
<reference evidence="1 2" key="1">
    <citation type="journal article" date="2021" name="Nat. Commun.">
        <title>Genetic determinants of endophytism in the Arabidopsis root mycobiome.</title>
        <authorList>
            <person name="Mesny F."/>
            <person name="Miyauchi S."/>
            <person name="Thiergart T."/>
            <person name="Pickel B."/>
            <person name="Atanasova L."/>
            <person name="Karlsson M."/>
            <person name="Huettel B."/>
            <person name="Barry K.W."/>
            <person name="Haridas S."/>
            <person name="Chen C."/>
            <person name="Bauer D."/>
            <person name="Andreopoulos W."/>
            <person name="Pangilinan J."/>
            <person name="LaButti K."/>
            <person name="Riley R."/>
            <person name="Lipzen A."/>
            <person name="Clum A."/>
            <person name="Drula E."/>
            <person name="Henrissat B."/>
            <person name="Kohler A."/>
            <person name="Grigoriev I.V."/>
            <person name="Martin F.M."/>
            <person name="Hacquard S."/>
        </authorList>
    </citation>
    <scope>NUCLEOTIDE SEQUENCE [LARGE SCALE GENOMIC DNA]</scope>
    <source>
        <strain evidence="1 2">MPI-SDFR-AT-0079</strain>
    </source>
</reference>
<name>A0ACB7P4C1_9PEZI</name>
<protein>
    <submittedName>
        <fullName evidence="1">Uncharacterized protein</fullName>
    </submittedName>
</protein>
<dbReference type="EMBL" id="JAGIZQ010000005">
    <property type="protein sequence ID" value="KAH6627452.1"/>
    <property type="molecule type" value="Genomic_DNA"/>
</dbReference>
<organism evidence="1 2">
    <name type="scientific">Chaetomium tenue</name>
    <dbReference type="NCBI Taxonomy" id="1854479"/>
    <lineage>
        <taxon>Eukaryota</taxon>
        <taxon>Fungi</taxon>
        <taxon>Dikarya</taxon>
        <taxon>Ascomycota</taxon>
        <taxon>Pezizomycotina</taxon>
        <taxon>Sordariomycetes</taxon>
        <taxon>Sordariomycetidae</taxon>
        <taxon>Sordariales</taxon>
        <taxon>Chaetomiaceae</taxon>
        <taxon>Chaetomium</taxon>
    </lineage>
</organism>
<evidence type="ECO:0000313" key="2">
    <source>
        <dbReference type="Proteomes" id="UP000724584"/>
    </source>
</evidence>
<gene>
    <name evidence="1" type="ORF">F5144DRAFT_575897</name>
</gene>
<accession>A0ACB7P4C1</accession>
<dbReference type="Proteomes" id="UP000724584">
    <property type="component" value="Unassembled WGS sequence"/>
</dbReference>
<proteinExistence type="predicted"/>